<dbReference type="SMART" id="SM00954">
    <property type="entry name" value="RelA_SpoT"/>
    <property type="match status" value="1"/>
</dbReference>
<dbReference type="Gene3D" id="3.30.460.10">
    <property type="entry name" value="Beta Polymerase, domain 2"/>
    <property type="match status" value="1"/>
</dbReference>
<dbReference type="Proteomes" id="UP000178419">
    <property type="component" value="Unassembled WGS sequence"/>
</dbReference>
<dbReference type="Pfam" id="PF04607">
    <property type="entry name" value="RelA_SpoT"/>
    <property type="match status" value="1"/>
</dbReference>
<dbReference type="InterPro" id="IPR003607">
    <property type="entry name" value="HD/PDEase_dom"/>
</dbReference>
<dbReference type="FunFam" id="1.10.3210.10:FF:000001">
    <property type="entry name" value="GTP pyrophosphokinase RelA"/>
    <property type="match status" value="1"/>
</dbReference>
<evidence type="ECO:0000259" key="3">
    <source>
        <dbReference type="PROSITE" id="PS51831"/>
    </source>
</evidence>
<dbReference type="InterPro" id="IPR004095">
    <property type="entry name" value="TGS"/>
</dbReference>
<evidence type="ECO:0000256" key="2">
    <source>
        <dbReference type="RuleBase" id="RU003847"/>
    </source>
</evidence>
<comment type="pathway">
    <text evidence="1">Purine metabolism.</text>
</comment>
<proteinExistence type="inferred from homology"/>
<dbReference type="PANTHER" id="PTHR21262">
    <property type="entry name" value="GUANOSINE-3',5'-BIS DIPHOSPHATE 3'-PYROPHOSPHOHYDROLASE"/>
    <property type="match status" value="1"/>
</dbReference>
<dbReference type="InterPro" id="IPR007685">
    <property type="entry name" value="RelA_SpoT"/>
</dbReference>
<reference evidence="5 6" key="1">
    <citation type="journal article" date="2016" name="Nat. Commun.">
        <title>Thousands of microbial genomes shed light on interconnected biogeochemical processes in an aquifer system.</title>
        <authorList>
            <person name="Anantharaman K."/>
            <person name="Brown C.T."/>
            <person name="Hug L.A."/>
            <person name="Sharon I."/>
            <person name="Castelle C.J."/>
            <person name="Probst A.J."/>
            <person name="Thomas B.C."/>
            <person name="Singh A."/>
            <person name="Wilkins M.J."/>
            <person name="Karaoz U."/>
            <person name="Brodie E.L."/>
            <person name="Williams K.H."/>
            <person name="Hubbard S.S."/>
            <person name="Banfield J.F."/>
        </authorList>
    </citation>
    <scope>NUCLEOTIDE SEQUENCE [LARGE SCALE GENOMIC DNA]</scope>
</reference>
<dbReference type="GO" id="GO:0015969">
    <property type="term" value="P:guanosine tetraphosphate metabolic process"/>
    <property type="evidence" value="ECO:0007669"/>
    <property type="project" value="InterPro"/>
</dbReference>
<dbReference type="InterPro" id="IPR004811">
    <property type="entry name" value="RelA/Spo_fam"/>
</dbReference>
<dbReference type="PANTHER" id="PTHR21262:SF31">
    <property type="entry name" value="GTP PYROPHOSPHOKINASE"/>
    <property type="match status" value="1"/>
</dbReference>
<evidence type="ECO:0000256" key="1">
    <source>
        <dbReference type="ARBA" id="ARBA00025704"/>
    </source>
</evidence>
<dbReference type="AlphaFoldDB" id="A0A1F7XZ66"/>
<dbReference type="SUPFAM" id="SSF109604">
    <property type="entry name" value="HD-domain/PDEase-like"/>
    <property type="match status" value="1"/>
</dbReference>
<comment type="caution">
    <text evidence="5">The sequence shown here is derived from an EMBL/GenBank/DDBJ whole genome shotgun (WGS) entry which is preliminary data.</text>
</comment>
<comment type="function">
    <text evidence="2">In eubacteria ppGpp (guanosine 3'-diphosphate 5'-diphosphate) is a mediator of the stringent response that coordinates a variety of cellular activities in response to changes in nutritional abundance.</text>
</comment>
<dbReference type="Gene3D" id="3.10.20.30">
    <property type="match status" value="1"/>
</dbReference>
<evidence type="ECO:0000313" key="6">
    <source>
        <dbReference type="Proteomes" id="UP000178419"/>
    </source>
</evidence>
<evidence type="ECO:0008006" key="7">
    <source>
        <dbReference type="Google" id="ProtNLM"/>
    </source>
</evidence>
<feature type="domain" description="HD" evidence="3">
    <location>
        <begin position="49"/>
        <end position="149"/>
    </location>
</feature>
<feature type="domain" description="TGS" evidence="4">
    <location>
        <begin position="403"/>
        <end position="466"/>
    </location>
</feature>
<dbReference type="PROSITE" id="PS51880">
    <property type="entry name" value="TGS"/>
    <property type="match status" value="1"/>
</dbReference>
<dbReference type="SUPFAM" id="SSF81271">
    <property type="entry name" value="TGS-like"/>
    <property type="match status" value="1"/>
</dbReference>
<dbReference type="EMBL" id="MGGE01000044">
    <property type="protein sequence ID" value="OGM20312.1"/>
    <property type="molecule type" value="Genomic_DNA"/>
</dbReference>
<protein>
    <recommendedName>
        <fullName evidence="7">TGS domain-containing protein</fullName>
    </recommendedName>
</protein>
<dbReference type="Gene3D" id="1.10.3210.10">
    <property type="entry name" value="Hypothetical protein af1432"/>
    <property type="match status" value="1"/>
</dbReference>
<organism evidence="5 6">
    <name type="scientific">Candidatus Woesebacteria bacterium RIFCSPHIGHO2_01_FULL_38_9</name>
    <dbReference type="NCBI Taxonomy" id="1802492"/>
    <lineage>
        <taxon>Bacteria</taxon>
        <taxon>Candidatus Woeseibacteriota</taxon>
    </lineage>
</organism>
<dbReference type="FunFam" id="3.10.20.30:FF:000002">
    <property type="entry name" value="GTP pyrophosphokinase (RelA/SpoT)"/>
    <property type="match status" value="1"/>
</dbReference>
<dbReference type="CDD" id="cd00077">
    <property type="entry name" value="HDc"/>
    <property type="match status" value="1"/>
</dbReference>
<gene>
    <name evidence="5" type="ORF">A2714_04675</name>
</gene>
<dbReference type="PROSITE" id="PS51831">
    <property type="entry name" value="HD"/>
    <property type="match status" value="1"/>
</dbReference>
<evidence type="ECO:0000259" key="4">
    <source>
        <dbReference type="PROSITE" id="PS51880"/>
    </source>
</evidence>
<dbReference type="SMART" id="SM00471">
    <property type="entry name" value="HDc"/>
    <property type="match status" value="1"/>
</dbReference>
<dbReference type="InterPro" id="IPR012675">
    <property type="entry name" value="Beta-grasp_dom_sf"/>
</dbReference>
<dbReference type="InterPro" id="IPR012676">
    <property type="entry name" value="TGS-like"/>
</dbReference>
<dbReference type="CDD" id="cd05399">
    <property type="entry name" value="NT_Rel-Spo_like"/>
    <property type="match status" value="1"/>
</dbReference>
<evidence type="ECO:0000313" key="5">
    <source>
        <dbReference type="EMBL" id="OGM20312.1"/>
    </source>
</evidence>
<dbReference type="InterPro" id="IPR043519">
    <property type="entry name" value="NT_sf"/>
</dbReference>
<dbReference type="Pfam" id="PF13328">
    <property type="entry name" value="HD_4"/>
    <property type="match status" value="1"/>
</dbReference>
<dbReference type="InterPro" id="IPR006674">
    <property type="entry name" value="HD_domain"/>
</dbReference>
<dbReference type="GO" id="GO:0005886">
    <property type="term" value="C:plasma membrane"/>
    <property type="evidence" value="ECO:0007669"/>
    <property type="project" value="TreeGrafter"/>
</dbReference>
<dbReference type="Pfam" id="PF02824">
    <property type="entry name" value="TGS"/>
    <property type="match status" value="1"/>
</dbReference>
<sequence>MSLEKQFKELLIQVKSLNGEHFNLKLIKDAWNFAKLAHTGQKRYSGEPYVIHALETAKILTSWRLDTTTIIAGILHDTVEDGAAEVEDIETSFGKEVAALVDGATKVSHIKLRSSVEEEFVENLRKMFLAMAKDLRVIFVKLADRLHNVRTLSYVPKDNQKRIAQETLEIYVPLADRLSMGNVKGELEDLAFVYLYPNDYKKVLKLSQLHYRKGDARIEKMKHTILKVLAQEKVVAKVVGRKKRLYSLWRKLERPDIEWDFSKVHDIVALRVIVNTVNDCYTALGIVHRHFKLVPKIGISDFIAQPKPNGYQSIHTKVFGPGGGVVEVQIRTNDMHEQAEHGIAAHWGLSALKSTGELDSKGIDEGKWIINKDKFSWVRQLAEWQKEISDSKEFLNAVKFDALSERIFVFSPKGDVFDLPINSTPLDFAATVHTDLLNMVKAAKADGKMVPLEYKLKSGQVVEVVKDKHPKPPSRDWLEFVVTTQARREIMKKLKKQGKI</sequence>
<dbReference type="NCBIfam" id="TIGR00691">
    <property type="entry name" value="spoT_relA"/>
    <property type="match status" value="1"/>
</dbReference>
<comment type="similarity">
    <text evidence="2">Belongs to the relA/spoT family.</text>
</comment>
<name>A0A1F7XZ66_9BACT</name>
<dbReference type="SUPFAM" id="SSF81301">
    <property type="entry name" value="Nucleotidyltransferase"/>
    <property type="match status" value="1"/>
</dbReference>
<accession>A0A1F7XZ66</accession>